<evidence type="ECO:0000256" key="1">
    <source>
        <dbReference type="SAM" id="Phobius"/>
    </source>
</evidence>
<proteinExistence type="predicted"/>
<keyword evidence="1" id="KW-0472">Membrane</keyword>
<protein>
    <submittedName>
        <fullName evidence="2">Uncharacterized protein</fullName>
    </submittedName>
</protein>
<accession>A0A7Z7IG38</accession>
<sequence length="492" mass="52480">MTGDDPAARVDALVAAIGPRLDSPTINRRDVVLVTGPWLAGVSSVVTALRDRLPQHTFVEAPDLAAGTAPLAVVFVVSAAAGLTDSDCTLLDAAAEHTDVVVGVVSKIDVHRTWRAVLAGNRDKLAAHAPRYRQVPWVGAAAAPEVGEPRMDELVAIVQQRLADSDIARRNRLRAWESRLQTVAQRFDRDAASAGRRARVDALRRERSAVLRHRRQSKSERFITLRGRIQQARVQLSYFARNRCSSVRNELQEHIANLPRRNVAGFEAYACGRVGEVVAEVAAGTTAQLSDVAQVLGVRAQPPPLDKLPTVAVPATPLKSRRLETRLMMLLGAGFGLGTALTLSRLVAGLAPGLAPGPVGFGIVACVAVGLAVTFWVVSTRGLLHDRALLDRWAGEVTASLRSVAEQLVASRVLIAESLLSTALSARDEAENARVADQVGAIDSELREHAIAAARAAAVRDREMPAIQAALDAVRAELGEPGIPERTISAGN</sequence>
<reference evidence="2 3" key="1">
    <citation type="submission" date="2017-10" db="EMBL/GenBank/DDBJ databases">
        <authorList>
            <consortium name="Urmite Genomes"/>
        </authorList>
    </citation>
    <scope>NUCLEOTIDE SEQUENCE [LARGE SCALE GENOMIC DNA]</scope>
    <source>
        <strain evidence="2 3">FB-527</strain>
    </source>
</reference>
<dbReference type="Proteomes" id="UP000554965">
    <property type="component" value="Unassembled WGS sequence"/>
</dbReference>
<feature type="transmembrane region" description="Helical" evidence="1">
    <location>
        <begin position="359"/>
        <end position="378"/>
    </location>
</feature>
<dbReference type="RefSeq" id="WP_260860912.1">
    <property type="nucleotide sequence ID" value="NZ_OCTY01000002.1"/>
</dbReference>
<evidence type="ECO:0000313" key="2">
    <source>
        <dbReference type="EMBL" id="SOJ52849.1"/>
    </source>
</evidence>
<gene>
    <name evidence="2" type="ORF">MSIMFB_00356</name>
</gene>
<name>A0A7Z7IG38_9MYCO</name>
<keyword evidence="3" id="KW-1185">Reference proteome</keyword>
<dbReference type="AlphaFoldDB" id="A0A7Z7IG38"/>
<keyword evidence="1" id="KW-0812">Transmembrane</keyword>
<comment type="caution">
    <text evidence="2">The sequence shown here is derived from an EMBL/GenBank/DDBJ whole genome shotgun (WGS) entry which is preliminary data.</text>
</comment>
<evidence type="ECO:0000313" key="3">
    <source>
        <dbReference type="Proteomes" id="UP000554965"/>
    </source>
</evidence>
<organism evidence="2 3">
    <name type="scientific">Mycobacterium simulans</name>
    <dbReference type="NCBI Taxonomy" id="627089"/>
    <lineage>
        <taxon>Bacteria</taxon>
        <taxon>Bacillati</taxon>
        <taxon>Actinomycetota</taxon>
        <taxon>Actinomycetes</taxon>
        <taxon>Mycobacteriales</taxon>
        <taxon>Mycobacteriaceae</taxon>
        <taxon>Mycobacterium</taxon>
    </lineage>
</organism>
<dbReference type="EMBL" id="OCTY01000002">
    <property type="protein sequence ID" value="SOJ52849.1"/>
    <property type="molecule type" value="Genomic_DNA"/>
</dbReference>
<keyword evidence="1" id="KW-1133">Transmembrane helix</keyword>
<feature type="transmembrane region" description="Helical" evidence="1">
    <location>
        <begin position="327"/>
        <end position="347"/>
    </location>
</feature>